<evidence type="ECO:0000313" key="6">
    <source>
        <dbReference type="EMBL" id="TWT38953.1"/>
    </source>
</evidence>
<dbReference type="Pfam" id="PF04191">
    <property type="entry name" value="PEMT"/>
    <property type="match status" value="1"/>
</dbReference>
<feature type="transmembrane region" description="Helical" evidence="5">
    <location>
        <begin position="214"/>
        <end position="231"/>
    </location>
</feature>
<dbReference type="AlphaFoldDB" id="A0A5C5VLL5"/>
<feature type="transmembrane region" description="Helical" evidence="5">
    <location>
        <begin position="186"/>
        <end position="207"/>
    </location>
</feature>
<feature type="transmembrane region" description="Helical" evidence="5">
    <location>
        <begin position="243"/>
        <end position="266"/>
    </location>
</feature>
<dbReference type="OrthoDB" id="272002at2"/>
<dbReference type="GO" id="GO:0012505">
    <property type="term" value="C:endomembrane system"/>
    <property type="evidence" value="ECO:0007669"/>
    <property type="project" value="UniProtKB-SubCell"/>
</dbReference>
<organism evidence="6 7">
    <name type="scientific">Blastopirellula retiformator</name>
    <dbReference type="NCBI Taxonomy" id="2527970"/>
    <lineage>
        <taxon>Bacteria</taxon>
        <taxon>Pseudomonadati</taxon>
        <taxon>Planctomycetota</taxon>
        <taxon>Planctomycetia</taxon>
        <taxon>Pirellulales</taxon>
        <taxon>Pirellulaceae</taxon>
        <taxon>Blastopirellula</taxon>
    </lineage>
</organism>
<reference evidence="6 7" key="1">
    <citation type="submission" date="2019-02" db="EMBL/GenBank/DDBJ databases">
        <title>Deep-cultivation of Planctomycetes and their phenomic and genomic characterization uncovers novel biology.</title>
        <authorList>
            <person name="Wiegand S."/>
            <person name="Jogler M."/>
            <person name="Boedeker C."/>
            <person name="Pinto D."/>
            <person name="Vollmers J."/>
            <person name="Rivas-Marin E."/>
            <person name="Kohn T."/>
            <person name="Peeters S.H."/>
            <person name="Heuer A."/>
            <person name="Rast P."/>
            <person name="Oberbeckmann S."/>
            <person name="Bunk B."/>
            <person name="Jeske O."/>
            <person name="Meyerdierks A."/>
            <person name="Storesund J.E."/>
            <person name="Kallscheuer N."/>
            <person name="Luecker S."/>
            <person name="Lage O.M."/>
            <person name="Pohl T."/>
            <person name="Merkel B.J."/>
            <person name="Hornburger P."/>
            <person name="Mueller R.-W."/>
            <person name="Bruemmer F."/>
            <person name="Labrenz M."/>
            <person name="Spormann A.M."/>
            <person name="Op Den Camp H."/>
            <person name="Overmann J."/>
            <person name="Amann R."/>
            <person name="Jetten M.S.M."/>
            <person name="Mascher T."/>
            <person name="Medema M.H."/>
            <person name="Devos D.P."/>
            <person name="Kaster A.-K."/>
            <person name="Ovreas L."/>
            <person name="Rohde M."/>
            <person name="Galperin M.Y."/>
            <person name="Jogler C."/>
        </authorList>
    </citation>
    <scope>NUCLEOTIDE SEQUENCE [LARGE SCALE GENOMIC DNA]</scope>
    <source>
        <strain evidence="6 7">Enr8</strain>
    </source>
</reference>
<dbReference type="RefSeq" id="WP_146429167.1">
    <property type="nucleotide sequence ID" value="NZ_SJPF01000001.1"/>
</dbReference>
<dbReference type="EMBL" id="SJPF01000001">
    <property type="protein sequence ID" value="TWT38953.1"/>
    <property type="molecule type" value="Genomic_DNA"/>
</dbReference>
<evidence type="ECO:0000256" key="4">
    <source>
        <dbReference type="ARBA" id="ARBA00023136"/>
    </source>
</evidence>
<evidence type="ECO:0008006" key="8">
    <source>
        <dbReference type="Google" id="ProtNLM"/>
    </source>
</evidence>
<accession>A0A5C5VLL5</accession>
<evidence type="ECO:0000256" key="3">
    <source>
        <dbReference type="ARBA" id="ARBA00022989"/>
    </source>
</evidence>
<keyword evidence="3 5" id="KW-1133">Transmembrane helix</keyword>
<feature type="transmembrane region" description="Helical" evidence="5">
    <location>
        <begin position="103"/>
        <end position="123"/>
    </location>
</feature>
<evidence type="ECO:0000256" key="2">
    <source>
        <dbReference type="ARBA" id="ARBA00022692"/>
    </source>
</evidence>
<evidence type="ECO:0000313" key="7">
    <source>
        <dbReference type="Proteomes" id="UP000318878"/>
    </source>
</evidence>
<keyword evidence="4 5" id="KW-0472">Membrane</keyword>
<comment type="subcellular location">
    <subcellularLocation>
        <location evidence="1">Endomembrane system</location>
        <topology evidence="1">Multi-pass membrane protein</topology>
    </subcellularLocation>
</comment>
<feature type="transmembrane region" description="Helical" evidence="5">
    <location>
        <begin position="76"/>
        <end position="97"/>
    </location>
</feature>
<feature type="transmembrane region" description="Helical" evidence="5">
    <location>
        <begin position="144"/>
        <end position="166"/>
    </location>
</feature>
<dbReference type="Gene3D" id="1.20.120.1630">
    <property type="match status" value="1"/>
</dbReference>
<comment type="caution">
    <text evidence="6">The sequence shown here is derived from an EMBL/GenBank/DDBJ whole genome shotgun (WGS) entry which is preliminary data.</text>
</comment>
<keyword evidence="7" id="KW-1185">Reference proteome</keyword>
<dbReference type="Proteomes" id="UP000318878">
    <property type="component" value="Unassembled WGS sequence"/>
</dbReference>
<evidence type="ECO:0000256" key="1">
    <source>
        <dbReference type="ARBA" id="ARBA00004127"/>
    </source>
</evidence>
<keyword evidence="2 5" id="KW-0812">Transmembrane</keyword>
<evidence type="ECO:0000256" key="5">
    <source>
        <dbReference type="SAM" id="Phobius"/>
    </source>
</evidence>
<protein>
    <recommendedName>
        <fullName evidence="8">Isoprenylcysteine carboxyl methyltransferase (ICMT) family protein</fullName>
    </recommendedName>
</protein>
<sequence length="321" mass="34265">MHPRTVVAGYLFLQSAATAAWWLLLCLVPASAAWFQPAVWPRETLLGFWLGDLLLLVVGSLVAAIFVLREATHARLAVWGLAAAAWYPALTCVGVSLMTGEAWIAAGLMVGLAGMTLSMATIYGTPEQTPALFRATPLASRSALLWMTLQTVIFWAALLAIVPAAIVELEHRLGLTAFQLPGQSIFGPILFMLGASIGLSSSVLMATIGKGTPLPTAAAPVLVITGPYRYVRNPMAIAGISQAIAVGMFLGSFGVIAYALAGAVIWHLTVRPVEEADLKQRFGAAYERYQRNVGLWIPRRSGLGLRDPLRCSIAAQRQAEA</sequence>
<name>A0A5C5VLL5_9BACT</name>
<gene>
    <name evidence="6" type="ORF">Enr8_06470</name>
</gene>
<dbReference type="InterPro" id="IPR007318">
    <property type="entry name" value="Phopholipid_MeTrfase"/>
</dbReference>
<feature type="transmembrane region" description="Helical" evidence="5">
    <location>
        <begin position="48"/>
        <end position="69"/>
    </location>
</feature>
<proteinExistence type="predicted"/>